<protein>
    <submittedName>
        <fullName evidence="1">Uncharacterized protein</fullName>
    </submittedName>
</protein>
<dbReference type="AlphaFoldDB" id="A0ABC8CWM7"/>
<dbReference type="EMBL" id="CP027777">
    <property type="protein sequence ID" value="AVQ39156.1"/>
    <property type="molecule type" value="Genomic_DNA"/>
</dbReference>
<organism evidence="1 2">
    <name type="scientific">Clostridium botulinum</name>
    <dbReference type="NCBI Taxonomy" id="1491"/>
    <lineage>
        <taxon>Bacteria</taxon>
        <taxon>Bacillati</taxon>
        <taxon>Bacillota</taxon>
        <taxon>Clostridia</taxon>
        <taxon>Eubacteriales</taxon>
        <taxon>Clostridiaceae</taxon>
        <taxon>Clostridium</taxon>
    </lineage>
</organism>
<name>A0ABC8CWM7_CLOBO</name>
<reference evidence="1 2" key="1">
    <citation type="submission" date="2018-01" db="EMBL/GenBank/DDBJ databases">
        <title>Genetic Diversity of Clostridium botulinum in seafood.</title>
        <authorList>
            <person name="Athira V."/>
            <person name="Arun Jyothi P.V."/>
            <person name="Lalitha K.V."/>
            <person name="Joseph T.C."/>
        </authorList>
    </citation>
    <scope>NUCLEOTIDE SEQUENCE [LARGE SCALE GENOMIC DNA]</scope>
    <source>
        <strain evidence="1 2">Mfbjulcb8</strain>
    </source>
</reference>
<evidence type="ECO:0000313" key="2">
    <source>
        <dbReference type="Proteomes" id="UP000240615"/>
    </source>
</evidence>
<gene>
    <name evidence="1" type="ORF">C7M56_10860</name>
</gene>
<accession>A0ABC8CWM7</accession>
<dbReference type="Proteomes" id="UP000240615">
    <property type="component" value="Chromosome"/>
</dbReference>
<sequence length="37" mass="4497">MLLFNLNLIIIKKINNFGRYNRICRKFILDMVKDVII</sequence>
<proteinExistence type="predicted"/>
<evidence type="ECO:0000313" key="1">
    <source>
        <dbReference type="EMBL" id="AVQ39156.1"/>
    </source>
</evidence>